<feature type="domain" description="DUF7144" evidence="3">
    <location>
        <begin position="28"/>
        <end position="141"/>
    </location>
</feature>
<feature type="region of interest" description="Disordered" evidence="1">
    <location>
        <begin position="1"/>
        <end position="22"/>
    </location>
</feature>
<proteinExistence type="predicted"/>
<feature type="transmembrane region" description="Helical" evidence="2">
    <location>
        <begin position="64"/>
        <end position="85"/>
    </location>
</feature>
<keyword evidence="5" id="KW-1185">Reference proteome</keyword>
<dbReference type="Proteomes" id="UP001199469">
    <property type="component" value="Unassembled WGS sequence"/>
</dbReference>
<evidence type="ECO:0000256" key="2">
    <source>
        <dbReference type="SAM" id="Phobius"/>
    </source>
</evidence>
<evidence type="ECO:0000259" key="3">
    <source>
        <dbReference type="Pfam" id="PF23636"/>
    </source>
</evidence>
<keyword evidence="2" id="KW-1133">Transmembrane helix</keyword>
<evidence type="ECO:0000313" key="4">
    <source>
        <dbReference type="EMBL" id="MCD2198098.1"/>
    </source>
</evidence>
<dbReference type="InterPro" id="IPR055568">
    <property type="entry name" value="DUF7144"/>
</dbReference>
<organism evidence="4 5">
    <name type="scientific">Actinomycetospora endophytica</name>
    <dbReference type="NCBI Taxonomy" id="2291215"/>
    <lineage>
        <taxon>Bacteria</taxon>
        <taxon>Bacillati</taxon>
        <taxon>Actinomycetota</taxon>
        <taxon>Actinomycetes</taxon>
        <taxon>Pseudonocardiales</taxon>
        <taxon>Pseudonocardiaceae</taxon>
        <taxon>Actinomycetospora</taxon>
    </lineage>
</organism>
<dbReference type="RefSeq" id="WP_230740733.1">
    <property type="nucleotide sequence ID" value="NZ_JAJNDB010000011.1"/>
</dbReference>
<dbReference type="Pfam" id="PF23636">
    <property type="entry name" value="DUF7144"/>
    <property type="match status" value="1"/>
</dbReference>
<accession>A0ABS8PIK3</accession>
<dbReference type="EMBL" id="JAJNDB010000011">
    <property type="protein sequence ID" value="MCD2198098.1"/>
    <property type="molecule type" value="Genomic_DNA"/>
</dbReference>
<protein>
    <recommendedName>
        <fullName evidence="3">DUF7144 domain-containing protein</fullName>
    </recommendedName>
</protein>
<feature type="transmembrane region" description="Helical" evidence="2">
    <location>
        <begin position="28"/>
        <end position="52"/>
    </location>
</feature>
<gene>
    <name evidence="4" type="ORF">LQ327_32480</name>
</gene>
<comment type="caution">
    <text evidence="4">The sequence shown here is derived from an EMBL/GenBank/DDBJ whole genome shotgun (WGS) entry which is preliminary data.</text>
</comment>
<name>A0ABS8PIK3_9PSEU</name>
<sequence>MTESRLSAADPGRARPPQTVGSGPGSGWVAFAGVMLLLVGAFNVVVGLVALFRSGVFVAAPSGVLVFSITGWGWIHLIGGILLFITGLGVFSGNAIARVAAVVLAGLNAIAQLTFLPVYPLWAIVVIVLDVVVIAAVLSQGTTPVSD</sequence>
<evidence type="ECO:0000313" key="5">
    <source>
        <dbReference type="Proteomes" id="UP001199469"/>
    </source>
</evidence>
<keyword evidence="2" id="KW-0472">Membrane</keyword>
<feature type="transmembrane region" description="Helical" evidence="2">
    <location>
        <begin position="91"/>
        <end position="111"/>
    </location>
</feature>
<feature type="transmembrane region" description="Helical" evidence="2">
    <location>
        <begin position="118"/>
        <end position="138"/>
    </location>
</feature>
<keyword evidence="2" id="KW-0812">Transmembrane</keyword>
<reference evidence="4 5" key="1">
    <citation type="submission" date="2021-11" db="EMBL/GenBank/DDBJ databases">
        <title>Draft genome sequence of Actinomycetospora sp. SF1 isolated from the rhizosphere soil.</title>
        <authorList>
            <person name="Duangmal K."/>
            <person name="Chantavorakit T."/>
        </authorList>
    </citation>
    <scope>NUCLEOTIDE SEQUENCE [LARGE SCALE GENOMIC DNA]</scope>
    <source>
        <strain evidence="4 5">TBRC 5722</strain>
    </source>
</reference>
<evidence type="ECO:0000256" key="1">
    <source>
        <dbReference type="SAM" id="MobiDB-lite"/>
    </source>
</evidence>